<dbReference type="PROSITE" id="PS00712">
    <property type="entry name" value="RIBOSOMAL_S17E"/>
    <property type="match status" value="1"/>
</dbReference>
<protein>
    <recommendedName>
        <fullName evidence="6">B box-type domain-containing protein</fullName>
    </recommendedName>
</protein>
<feature type="compositionally biased region" description="Polar residues" evidence="5">
    <location>
        <begin position="292"/>
        <end position="308"/>
    </location>
</feature>
<dbReference type="SUPFAM" id="SSF116820">
    <property type="entry name" value="Rps17e-like"/>
    <property type="match status" value="1"/>
</dbReference>
<organism evidence="7 8">
    <name type="scientific">Sphagnum jensenii</name>
    <dbReference type="NCBI Taxonomy" id="128206"/>
    <lineage>
        <taxon>Eukaryota</taxon>
        <taxon>Viridiplantae</taxon>
        <taxon>Streptophyta</taxon>
        <taxon>Embryophyta</taxon>
        <taxon>Bryophyta</taxon>
        <taxon>Sphagnophytina</taxon>
        <taxon>Sphagnopsida</taxon>
        <taxon>Sphagnales</taxon>
        <taxon>Sphagnaceae</taxon>
        <taxon>Sphagnum</taxon>
    </lineage>
</organism>
<dbReference type="PANTHER" id="PTHR31065">
    <property type="entry name" value="PLATZ TRANSCRIPTION FACTOR FAMILY PROTEIN"/>
    <property type="match status" value="1"/>
</dbReference>
<keyword evidence="3" id="KW-0687">Ribonucleoprotein</keyword>
<dbReference type="CDD" id="cd19756">
    <property type="entry name" value="Bbox2"/>
    <property type="match status" value="1"/>
</dbReference>
<keyword evidence="2" id="KW-0689">Ribosomal protein</keyword>
<accession>A0ABP0X0A3</accession>
<dbReference type="InterPro" id="IPR018273">
    <property type="entry name" value="Ribosomal_eS17_CS"/>
</dbReference>
<reference evidence="7" key="1">
    <citation type="submission" date="2024-02" db="EMBL/GenBank/DDBJ databases">
        <authorList>
            <consortium name="ELIXIR-Norway"/>
            <consortium name="Elixir Norway"/>
        </authorList>
    </citation>
    <scope>NUCLEOTIDE SEQUENCE</scope>
</reference>
<evidence type="ECO:0000313" key="7">
    <source>
        <dbReference type="EMBL" id="CAK9272540.1"/>
    </source>
</evidence>
<dbReference type="Proteomes" id="UP001497444">
    <property type="component" value="Chromosome 4"/>
</dbReference>
<dbReference type="Gene3D" id="1.10.60.20">
    <property type="entry name" value="Ribosomal protein S17e-like"/>
    <property type="match status" value="1"/>
</dbReference>
<keyword evidence="4" id="KW-0863">Zinc-finger</keyword>
<feature type="domain" description="B box-type" evidence="6">
    <location>
        <begin position="109"/>
        <end position="163"/>
    </location>
</feature>
<evidence type="ECO:0000256" key="5">
    <source>
        <dbReference type="SAM" id="MobiDB-lite"/>
    </source>
</evidence>
<dbReference type="InterPro" id="IPR000315">
    <property type="entry name" value="Znf_B-box"/>
</dbReference>
<evidence type="ECO:0000256" key="2">
    <source>
        <dbReference type="ARBA" id="ARBA00022980"/>
    </source>
</evidence>
<evidence type="ECO:0000259" key="6">
    <source>
        <dbReference type="PROSITE" id="PS50119"/>
    </source>
</evidence>
<dbReference type="InterPro" id="IPR006734">
    <property type="entry name" value="PLATZ"/>
</dbReference>
<dbReference type="Pfam" id="PF00833">
    <property type="entry name" value="Ribosomal_S17e"/>
    <property type="match status" value="1"/>
</dbReference>
<evidence type="ECO:0000256" key="3">
    <source>
        <dbReference type="ARBA" id="ARBA00023274"/>
    </source>
</evidence>
<keyword evidence="8" id="KW-1185">Reference proteome</keyword>
<comment type="similarity">
    <text evidence="1">Belongs to the eukaryotic ribosomal protein eS17 family.</text>
</comment>
<dbReference type="EMBL" id="OZ020099">
    <property type="protein sequence ID" value="CAK9272540.1"/>
    <property type="molecule type" value="Genomic_DNA"/>
</dbReference>
<dbReference type="PANTHER" id="PTHR31065:SF1">
    <property type="entry name" value="OS09G0116050 PROTEIN"/>
    <property type="match status" value="1"/>
</dbReference>
<evidence type="ECO:0000313" key="8">
    <source>
        <dbReference type="Proteomes" id="UP001497444"/>
    </source>
</evidence>
<evidence type="ECO:0000256" key="4">
    <source>
        <dbReference type="PROSITE-ProRule" id="PRU00024"/>
    </source>
</evidence>
<proteinExistence type="inferred from homology"/>
<dbReference type="InterPro" id="IPR001210">
    <property type="entry name" value="Ribosomal_eS17"/>
</dbReference>
<dbReference type="InterPro" id="IPR036401">
    <property type="entry name" value="Ribosomal_eS17_sf"/>
</dbReference>
<sequence>MTLDFQTNKKIAEEVAIIPSKRLRNKIAGFATHLMKRIQRGPVRGISLKLQEEERERRMDFVPEESAIKTDVIEVDRETIELLAALNMPQLPGVVQQKPAWLEALLSEKFFVACMKHSALKKNERNVFCVDCNGGVCQHCVGAHRSHCLLQIRRYVYHDVIRLQDIQRLLDCSEVQTYIINSARVVFLNQRPQPRPSKGLGNACATCERSLQESYSYCSVACKVDDVVVSQGRDLSSLLPPAAGRVMSNNNNTTLLPYSFFPCLKAKAGKQQLESSEEEELLVDSPFDETPAHTSSNETASDNCGGSGSGTIVSTASTLMMPRKIRSGRFPGVVSSPKSVLLLPVSGKRRKGTPHRSPVC</sequence>
<dbReference type="PROSITE" id="PS50119">
    <property type="entry name" value="ZF_BBOX"/>
    <property type="match status" value="1"/>
</dbReference>
<keyword evidence="4" id="KW-0479">Metal-binding</keyword>
<name>A0ABP0X0A3_9BRYO</name>
<evidence type="ECO:0000256" key="1">
    <source>
        <dbReference type="ARBA" id="ARBA00010444"/>
    </source>
</evidence>
<keyword evidence="4" id="KW-0862">Zinc</keyword>
<dbReference type="Pfam" id="PF04640">
    <property type="entry name" value="PLATZ"/>
    <property type="match status" value="1"/>
</dbReference>
<gene>
    <name evidence="7" type="ORF">CSSPJE1EN1_LOCUS18018</name>
</gene>
<feature type="region of interest" description="Disordered" evidence="5">
    <location>
        <begin position="274"/>
        <end position="308"/>
    </location>
</feature>